<dbReference type="PROSITE" id="PS50297">
    <property type="entry name" value="ANK_REP_REGION"/>
    <property type="match status" value="2"/>
</dbReference>
<dbReference type="GO" id="GO:0016791">
    <property type="term" value="F:phosphatase activity"/>
    <property type="evidence" value="ECO:0007669"/>
    <property type="project" value="TreeGrafter"/>
</dbReference>
<dbReference type="SUPFAM" id="SSF48403">
    <property type="entry name" value="Ankyrin repeat"/>
    <property type="match status" value="1"/>
</dbReference>
<evidence type="ECO:0000256" key="6">
    <source>
        <dbReference type="ARBA" id="ARBA00017414"/>
    </source>
</evidence>
<keyword evidence="9" id="KW-0378">Hydrolase</keyword>
<dbReference type="PROSITE" id="PS50088">
    <property type="entry name" value="ANK_REPEAT"/>
    <property type="match status" value="2"/>
</dbReference>
<feature type="region of interest" description="Disordered" evidence="17">
    <location>
        <begin position="26"/>
        <end position="85"/>
    </location>
</feature>
<evidence type="ECO:0000256" key="8">
    <source>
        <dbReference type="ARBA" id="ARBA00022723"/>
    </source>
</evidence>
<dbReference type="WBParaSite" id="scaffold1083_cov222.g2432">
    <property type="protein sequence ID" value="scaffold1083_cov222.g2432"/>
    <property type="gene ID" value="scaffold1083_cov222.g2432"/>
</dbReference>
<evidence type="ECO:0000313" key="19">
    <source>
        <dbReference type="Proteomes" id="UP000887561"/>
    </source>
</evidence>
<dbReference type="InterPro" id="IPR036770">
    <property type="entry name" value="Ankyrin_rpt-contain_sf"/>
</dbReference>
<reference evidence="20" key="1">
    <citation type="submission" date="2022-11" db="UniProtKB">
        <authorList>
            <consortium name="WormBaseParasite"/>
        </authorList>
    </citation>
    <scope>IDENTIFICATION</scope>
</reference>
<comment type="cofactor">
    <cofactor evidence="4">
        <name>Ni(2+)</name>
        <dbReference type="ChEBI" id="CHEBI:49786"/>
    </cofactor>
</comment>
<name>A0A915LDU9_MELJA</name>
<comment type="catalytic activity">
    <reaction evidence="2">
        <text>beta-D-fructose 1-phosphate + H2O = D-fructose + phosphate</text>
        <dbReference type="Rhea" id="RHEA:35603"/>
        <dbReference type="ChEBI" id="CHEBI:15377"/>
        <dbReference type="ChEBI" id="CHEBI:37721"/>
        <dbReference type="ChEBI" id="CHEBI:43474"/>
        <dbReference type="ChEBI" id="CHEBI:138881"/>
    </reaction>
</comment>
<dbReference type="GO" id="GO:0016462">
    <property type="term" value="F:pyrophosphatase activity"/>
    <property type="evidence" value="ECO:0007669"/>
    <property type="project" value="UniProtKB-ARBA"/>
</dbReference>
<sequence length="746" mass="84900">MLHVLEVNTKSAVRALANTGVHLSQIDKTSQKDDKKENKEKDKMKTTFKALIGHSSSKSRDGESSQRSTPKRDKNKKLTDSERGRRSFSCEMVVNTPNHCQKAQSINQINVAHCQQQQNLITSSNSLICGSSLSVQSTNPPSTPALRGRSPSAASSICSKDEKLVDNCELKQPKISLSICAKALFACANGQLQELRNLIKENPELINYKYPLCYRYSCLHIAAKSGDKNIVQYLVRNGADLNSKDEMHCTPLHAAAKAGQIEMVNMLIEMGADKYIRDAHGMLYNTYLDKHFKQYKNDPMKYSKTKMGIVENLPLQITAGAKRPSFAFLSVSERWPKIIVGIVDRLHRYYNKAIEEGGQERGDDVKSVISKLSEMRYRMMTDKPLEKFVDGMSVDIKYWNDGIDELTKEKGKEINWYGGPWLFVECYMYSKIQEFFVQTKNLKFYDPFREEKEKSYKNSFKYLLAVGTEMADLLDKKHLTTNDLRESLLKFLQISLWGNKCDLSLSGGDPHLMSEKIFHDLDDLKPNILVDDLELAVTEFLSQNKQIDVVLDNAGPELFTDLCLADFLISNNLANKIILHGKTIPWFVSDTTKHDLEWLLEQLSAESEPVLARFGKHWKNYLTKGIIEYKTHPFWTYGHAYCRMKEIAPNLYEQLGLSSMLIFKGDLNYRKLVGDREWPLETPFKTALCGFEPAPLLALRTLKAETVAGLTSKAVQLIESKFERSNLTWMTSSEYAVVQLFVPAKK</sequence>
<keyword evidence="16" id="KW-0040">ANK repeat</keyword>
<keyword evidence="19" id="KW-1185">Reference proteome</keyword>
<dbReference type="InterPro" id="IPR039763">
    <property type="entry name" value="ARMT1"/>
</dbReference>
<dbReference type="GO" id="GO:0046872">
    <property type="term" value="F:metal ion binding"/>
    <property type="evidence" value="ECO:0007669"/>
    <property type="project" value="UniProtKB-KW"/>
</dbReference>
<proteinExistence type="inferred from homology"/>
<evidence type="ECO:0000313" key="20">
    <source>
        <dbReference type="WBParaSite" id="scaffold1083_cov222.g2432"/>
    </source>
</evidence>
<evidence type="ECO:0000256" key="7">
    <source>
        <dbReference type="ARBA" id="ARBA00022596"/>
    </source>
</evidence>
<keyword evidence="8" id="KW-0479">Metal-binding</keyword>
<organism evidence="19 20">
    <name type="scientific">Meloidogyne javanica</name>
    <name type="common">Root-knot nematode worm</name>
    <dbReference type="NCBI Taxonomy" id="6303"/>
    <lineage>
        <taxon>Eukaryota</taxon>
        <taxon>Metazoa</taxon>
        <taxon>Ecdysozoa</taxon>
        <taxon>Nematoda</taxon>
        <taxon>Chromadorea</taxon>
        <taxon>Rhabditida</taxon>
        <taxon>Tylenchina</taxon>
        <taxon>Tylenchomorpha</taxon>
        <taxon>Tylenchoidea</taxon>
        <taxon>Meloidogynidae</taxon>
        <taxon>Meloidogyninae</taxon>
        <taxon>Meloidogyne</taxon>
        <taxon>Meloidogyne incognita group</taxon>
    </lineage>
</organism>
<dbReference type="FunFam" id="3.40.50.10880:FF:000005">
    <property type="entry name" value="DUF89-domain-containing protein"/>
    <property type="match status" value="1"/>
</dbReference>
<dbReference type="SMART" id="SM00248">
    <property type="entry name" value="ANK"/>
    <property type="match status" value="2"/>
</dbReference>
<evidence type="ECO:0000256" key="11">
    <source>
        <dbReference type="ARBA" id="ARBA00030066"/>
    </source>
</evidence>
<comment type="cofactor">
    <cofactor evidence="3">
        <name>Mn(2+)</name>
        <dbReference type="ChEBI" id="CHEBI:29035"/>
    </cofactor>
</comment>
<protein>
    <recommendedName>
        <fullName evidence="6">Damage-control phosphatase ARMT1</fullName>
    </recommendedName>
    <alternativeName>
        <fullName evidence="13">Acidic residue methyltransferase 1</fullName>
    </alternativeName>
    <alternativeName>
        <fullName evidence="11">Protein-glutamate O-methyltransferase</fullName>
    </alternativeName>
    <alternativeName>
        <fullName evidence="12">Sugar phosphate phosphatase ARMT1</fullName>
    </alternativeName>
</protein>
<dbReference type="InterPro" id="IPR036075">
    <property type="entry name" value="ARMT-1-like_metal-bd_sf"/>
</dbReference>
<dbReference type="InterPro" id="IPR002791">
    <property type="entry name" value="ARMT1-like_metal-bd"/>
</dbReference>
<dbReference type="Pfam" id="PF12796">
    <property type="entry name" value="Ank_2"/>
    <property type="match status" value="1"/>
</dbReference>
<evidence type="ECO:0000256" key="16">
    <source>
        <dbReference type="PROSITE-ProRule" id="PRU00023"/>
    </source>
</evidence>
<evidence type="ECO:0000259" key="18">
    <source>
        <dbReference type="Pfam" id="PF01937"/>
    </source>
</evidence>
<evidence type="ECO:0000256" key="13">
    <source>
        <dbReference type="ARBA" id="ARBA00032801"/>
    </source>
</evidence>
<evidence type="ECO:0000256" key="17">
    <source>
        <dbReference type="SAM" id="MobiDB-lite"/>
    </source>
</evidence>
<dbReference type="InterPro" id="IPR002110">
    <property type="entry name" value="Ankyrin_rpt"/>
</dbReference>
<dbReference type="GO" id="GO:0005634">
    <property type="term" value="C:nucleus"/>
    <property type="evidence" value="ECO:0007669"/>
    <property type="project" value="TreeGrafter"/>
</dbReference>
<evidence type="ECO:0000256" key="12">
    <source>
        <dbReference type="ARBA" id="ARBA00030842"/>
    </source>
</evidence>
<evidence type="ECO:0000256" key="5">
    <source>
        <dbReference type="ARBA" id="ARBA00009519"/>
    </source>
</evidence>
<dbReference type="SUPFAM" id="SSF111321">
    <property type="entry name" value="AF1104-like"/>
    <property type="match status" value="1"/>
</dbReference>
<evidence type="ECO:0000256" key="14">
    <source>
        <dbReference type="ARBA" id="ARBA00045980"/>
    </source>
</evidence>
<dbReference type="Gene3D" id="1.25.40.20">
    <property type="entry name" value="Ankyrin repeat-containing domain"/>
    <property type="match status" value="1"/>
</dbReference>
<evidence type="ECO:0000256" key="9">
    <source>
        <dbReference type="ARBA" id="ARBA00022801"/>
    </source>
</evidence>
<dbReference type="PANTHER" id="PTHR12260:SF6">
    <property type="entry name" value="DAMAGE-CONTROL PHOSPHATASE ARMT1"/>
    <property type="match status" value="1"/>
</dbReference>
<evidence type="ECO:0000256" key="1">
    <source>
        <dbReference type="ARBA" id="ARBA00000807"/>
    </source>
</evidence>
<comment type="function">
    <text evidence="14">Metal-dependent phosphatase that shows phosphatase activity against several substrates, including fructose-1-phosphate and fructose-6-phosphate. Its preference for fructose-1-phosphate, a strong glycating agent that causes DNA damage rather than a canonical yeast metabolite, suggests a damage-control function in hexose phosphate metabolism. Has also been shown to have O-methyltransferase activity that methylates glutamate residues of target proteins to form gamma-glutamyl methyl ester residues. Possibly methylates PCNA, suggesting it is involved in the DNA damage response.</text>
</comment>
<comment type="similarity">
    <text evidence="5">Belongs to the damage-control phosphatase family. Sugar phosphate phosphatase III subfamily.</text>
</comment>
<evidence type="ECO:0000256" key="10">
    <source>
        <dbReference type="ARBA" id="ARBA00023211"/>
    </source>
</evidence>
<dbReference type="Gene3D" id="1.20.930.60">
    <property type="match status" value="1"/>
</dbReference>
<evidence type="ECO:0000256" key="15">
    <source>
        <dbReference type="ARBA" id="ARBA00048809"/>
    </source>
</evidence>
<dbReference type="GO" id="GO:0006974">
    <property type="term" value="P:DNA damage response"/>
    <property type="evidence" value="ECO:0007669"/>
    <property type="project" value="TreeGrafter"/>
</dbReference>
<evidence type="ECO:0000256" key="3">
    <source>
        <dbReference type="ARBA" id="ARBA00001936"/>
    </source>
</evidence>
<keyword evidence="7" id="KW-0533">Nickel</keyword>
<feature type="domain" description="Damage-control phosphatase ARMT1-like metal-binding" evidence="18">
    <location>
        <begin position="331"/>
        <end position="712"/>
    </location>
</feature>
<dbReference type="GO" id="GO:0030643">
    <property type="term" value="P:intracellular phosphate ion homeostasis"/>
    <property type="evidence" value="ECO:0007669"/>
    <property type="project" value="UniProtKB-ARBA"/>
</dbReference>
<keyword evidence="10" id="KW-0464">Manganese</keyword>
<feature type="compositionally biased region" description="Basic and acidic residues" evidence="17">
    <location>
        <begin position="29"/>
        <end position="45"/>
    </location>
</feature>
<comment type="catalytic activity">
    <reaction evidence="15">
        <text>beta-D-fructose 6-phosphate = dihydroxyacetone + D-glyceraldehyde 3-phosphate</text>
        <dbReference type="Rhea" id="RHEA:28002"/>
        <dbReference type="ChEBI" id="CHEBI:16016"/>
        <dbReference type="ChEBI" id="CHEBI:57634"/>
        <dbReference type="ChEBI" id="CHEBI:59776"/>
    </reaction>
</comment>
<accession>A0A915LDU9</accession>
<comment type="catalytic activity">
    <reaction evidence="1">
        <text>L-glutamyl-[protein] + S-adenosyl-L-methionine = [protein]-L-glutamate 5-O-methyl ester + S-adenosyl-L-homocysteine</text>
        <dbReference type="Rhea" id="RHEA:24452"/>
        <dbReference type="Rhea" id="RHEA-COMP:10208"/>
        <dbReference type="Rhea" id="RHEA-COMP:10311"/>
        <dbReference type="ChEBI" id="CHEBI:29973"/>
        <dbReference type="ChEBI" id="CHEBI:57856"/>
        <dbReference type="ChEBI" id="CHEBI:59789"/>
        <dbReference type="ChEBI" id="CHEBI:82795"/>
    </reaction>
</comment>
<dbReference type="Pfam" id="PF01937">
    <property type="entry name" value="ARMT1-like_dom"/>
    <property type="match status" value="1"/>
</dbReference>
<dbReference type="Gene3D" id="3.40.50.10880">
    <property type="entry name" value="Uncharacterised protein PF01937, DUF89, domain 3"/>
    <property type="match status" value="1"/>
</dbReference>
<evidence type="ECO:0000256" key="4">
    <source>
        <dbReference type="ARBA" id="ARBA00001967"/>
    </source>
</evidence>
<dbReference type="PANTHER" id="PTHR12260">
    <property type="entry name" value="DAMAGE-CONTROL PHOSPHATASE ARMT1"/>
    <property type="match status" value="1"/>
</dbReference>
<feature type="repeat" description="ANK" evidence="16">
    <location>
        <begin position="214"/>
        <end position="246"/>
    </location>
</feature>
<feature type="repeat" description="ANK" evidence="16">
    <location>
        <begin position="247"/>
        <end position="279"/>
    </location>
</feature>
<dbReference type="AlphaFoldDB" id="A0A915LDU9"/>
<feature type="compositionally biased region" description="Basic and acidic residues" evidence="17">
    <location>
        <begin position="58"/>
        <end position="85"/>
    </location>
</feature>
<evidence type="ECO:0000256" key="2">
    <source>
        <dbReference type="ARBA" id="ARBA00001326"/>
    </source>
</evidence>
<dbReference type="Proteomes" id="UP000887561">
    <property type="component" value="Unplaced"/>
</dbReference>